<gene>
    <name evidence="1" type="ORF">PMG71_12815</name>
</gene>
<reference evidence="1 2" key="1">
    <citation type="submission" date="2023-01" db="EMBL/GenBank/DDBJ databases">
        <title>Novel diversity within Roseofilum (Cyanobacteria; Desertifilaceae) from marine benthic mats with descriptions of four novel species.</title>
        <authorList>
            <person name="Wang Y."/>
            <person name="Berthold D.E."/>
            <person name="Hu J."/>
            <person name="Lefler F.W."/>
            <person name="Laughinghouse H.D. IV."/>
        </authorList>
    </citation>
    <scope>NUCLEOTIDE SEQUENCE [LARGE SCALE GENOMIC DNA]</scope>
    <source>
        <strain evidence="1 2">BLCC-M154</strain>
    </source>
</reference>
<dbReference type="RefSeq" id="WP_283754072.1">
    <property type="nucleotide sequence ID" value="NZ_JAQOSP010000087.1"/>
</dbReference>
<dbReference type="Proteomes" id="UP001235303">
    <property type="component" value="Unassembled WGS sequence"/>
</dbReference>
<name>A0ABT7AV88_9CYAN</name>
<dbReference type="EMBL" id="JAQOSP010000087">
    <property type="protein sequence ID" value="MDJ1170314.1"/>
    <property type="molecule type" value="Genomic_DNA"/>
</dbReference>
<proteinExistence type="predicted"/>
<accession>A0ABT7AV88</accession>
<keyword evidence="2" id="KW-1185">Reference proteome</keyword>
<sequence length="45" mass="5368">MSHTYLNLSLTQGDRAGHCTNDRQIKYQLSREELLERFGDRSRDR</sequence>
<comment type="caution">
    <text evidence="1">The sequence shown here is derived from an EMBL/GenBank/DDBJ whole genome shotgun (WGS) entry which is preliminary data.</text>
</comment>
<evidence type="ECO:0000313" key="1">
    <source>
        <dbReference type="EMBL" id="MDJ1170314.1"/>
    </source>
</evidence>
<protein>
    <submittedName>
        <fullName evidence="1">Uncharacterized protein</fullName>
    </submittedName>
</protein>
<evidence type="ECO:0000313" key="2">
    <source>
        <dbReference type="Proteomes" id="UP001235303"/>
    </source>
</evidence>
<organism evidence="1 2">
    <name type="scientific">Roseofilum acuticapitatum BLCC-M154</name>
    <dbReference type="NCBI Taxonomy" id="3022444"/>
    <lineage>
        <taxon>Bacteria</taxon>
        <taxon>Bacillati</taxon>
        <taxon>Cyanobacteriota</taxon>
        <taxon>Cyanophyceae</taxon>
        <taxon>Desertifilales</taxon>
        <taxon>Desertifilaceae</taxon>
        <taxon>Roseofilum</taxon>
        <taxon>Roseofilum acuticapitatum</taxon>
    </lineage>
</organism>